<dbReference type="KEGG" id="sbh:SBI_00776"/>
<accession>D7C475</accession>
<dbReference type="SUPFAM" id="SSF103473">
    <property type="entry name" value="MFS general substrate transporter"/>
    <property type="match status" value="1"/>
</dbReference>
<dbReference type="PANTHER" id="PTHR23514">
    <property type="entry name" value="BYPASS OF STOP CODON PROTEIN 6"/>
    <property type="match status" value="1"/>
</dbReference>
<comment type="subcellular location">
    <subcellularLocation>
        <location evidence="1">Cell membrane</location>
        <topology evidence="1">Multi-pass membrane protein</topology>
    </subcellularLocation>
</comment>
<feature type="domain" description="Major facilitator superfamily (MFS) profile" evidence="7">
    <location>
        <begin position="1"/>
        <end position="389"/>
    </location>
</feature>
<proteinExistence type="predicted"/>
<dbReference type="Pfam" id="PF07690">
    <property type="entry name" value="MFS_1"/>
    <property type="match status" value="1"/>
</dbReference>
<evidence type="ECO:0000256" key="3">
    <source>
        <dbReference type="ARBA" id="ARBA00022989"/>
    </source>
</evidence>
<feature type="transmembrane region" description="Helical" evidence="6">
    <location>
        <begin position="281"/>
        <end position="299"/>
    </location>
</feature>
<dbReference type="PROSITE" id="PS50850">
    <property type="entry name" value="MFS"/>
    <property type="match status" value="1"/>
</dbReference>
<keyword evidence="4 6" id="KW-0472">Membrane</keyword>
<evidence type="ECO:0000256" key="6">
    <source>
        <dbReference type="SAM" id="Phobius"/>
    </source>
</evidence>
<dbReference type="EMBL" id="CP002047">
    <property type="protein sequence ID" value="ADI03897.1"/>
    <property type="molecule type" value="Genomic_DNA"/>
</dbReference>
<protein>
    <submittedName>
        <fullName evidence="8">Transmembrane transport protein</fullName>
    </submittedName>
</protein>
<feature type="transmembrane region" description="Helical" evidence="6">
    <location>
        <begin position="143"/>
        <end position="162"/>
    </location>
</feature>
<keyword evidence="9" id="KW-1185">Reference proteome</keyword>
<evidence type="ECO:0000256" key="1">
    <source>
        <dbReference type="ARBA" id="ARBA00004651"/>
    </source>
</evidence>
<dbReference type="AlphaFoldDB" id="D7C475"/>
<dbReference type="PANTHER" id="PTHR23514:SF13">
    <property type="entry name" value="INNER MEMBRANE PROTEIN YBJJ"/>
    <property type="match status" value="1"/>
</dbReference>
<feature type="transmembrane region" description="Helical" evidence="6">
    <location>
        <begin position="168"/>
        <end position="189"/>
    </location>
</feature>
<feature type="transmembrane region" description="Helical" evidence="6">
    <location>
        <begin position="248"/>
        <end position="269"/>
    </location>
</feature>
<evidence type="ECO:0000256" key="4">
    <source>
        <dbReference type="ARBA" id="ARBA00023136"/>
    </source>
</evidence>
<evidence type="ECO:0000256" key="5">
    <source>
        <dbReference type="SAM" id="MobiDB-lite"/>
    </source>
</evidence>
<dbReference type="STRING" id="749414.SBI_00776"/>
<feature type="transmembrane region" description="Helical" evidence="6">
    <location>
        <begin position="305"/>
        <end position="327"/>
    </location>
</feature>
<dbReference type="CDD" id="cd17393">
    <property type="entry name" value="MFS_MosC_like"/>
    <property type="match status" value="1"/>
</dbReference>
<feature type="transmembrane region" description="Helical" evidence="6">
    <location>
        <begin position="103"/>
        <end position="122"/>
    </location>
</feature>
<dbReference type="GO" id="GO:0005886">
    <property type="term" value="C:plasma membrane"/>
    <property type="evidence" value="ECO:0007669"/>
    <property type="project" value="UniProtKB-SubCell"/>
</dbReference>
<keyword evidence="2 6" id="KW-0812">Transmembrane</keyword>
<dbReference type="Gene3D" id="1.20.1250.20">
    <property type="entry name" value="MFS general substrate transporter like domains"/>
    <property type="match status" value="1"/>
</dbReference>
<evidence type="ECO:0000313" key="8">
    <source>
        <dbReference type="EMBL" id="ADI03897.1"/>
    </source>
</evidence>
<dbReference type="eggNOG" id="COG2223">
    <property type="taxonomic scope" value="Bacteria"/>
</dbReference>
<feature type="transmembrane region" description="Helical" evidence="6">
    <location>
        <begin position="43"/>
        <end position="68"/>
    </location>
</feature>
<dbReference type="PATRIC" id="fig|749414.3.peg.792"/>
<dbReference type="InterPro" id="IPR020846">
    <property type="entry name" value="MFS_dom"/>
</dbReference>
<sequence>MIHIPRVRDPFYRSQLAIAALFCSLGFQYATWASRIPALKADLGLTAAEVGFLLMAAGVGASVSFPLVSVLMRRLGSQRLALLSALGLTLVLIALAVAPNYPVALAVVCCDGVLVGCLNVAMNAQGAALEVRHKRNAMAKLHATFSGGSLLAALLASGVNAVTSTVAVHFGMAAVVLLLLFAYARTGLLTEDEAAEEKRDETKSRSGWSLPTRMTLWMCCAMVFGTVTEGAINDWSALYMTDVVKASAQLAPLGIAVVSGMMVLARLFADGWRERWGDGRVVVLGSALAGTGLALALLSGGVIPALIGFSCVGLGIAAVTPCVYVAAAKQGPDALALVAAMGTTGLLAGPPVIGFVANSSSLVWGLGVVAASAAVVSLCGTRIRWTPATHEGSADHGESRGDTGDQPHQGGAPRSSTAGTLRSARDGEPASGGGC</sequence>
<evidence type="ECO:0000259" key="7">
    <source>
        <dbReference type="PROSITE" id="PS50850"/>
    </source>
</evidence>
<gene>
    <name evidence="8" type="ordered locus">SBI_00776</name>
</gene>
<name>D7C475_STRBB</name>
<feature type="transmembrane region" description="Helical" evidence="6">
    <location>
        <begin position="80"/>
        <end position="97"/>
    </location>
</feature>
<keyword evidence="3 6" id="KW-1133">Transmembrane helix</keyword>
<dbReference type="InterPro" id="IPR051788">
    <property type="entry name" value="MFS_Transporter"/>
</dbReference>
<dbReference type="Proteomes" id="UP000000377">
    <property type="component" value="Chromosome"/>
</dbReference>
<organism evidence="8 9">
    <name type="scientific">Streptomyces bingchenggensis (strain BCW-1)</name>
    <dbReference type="NCBI Taxonomy" id="749414"/>
    <lineage>
        <taxon>Bacteria</taxon>
        <taxon>Bacillati</taxon>
        <taxon>Actinomycetota</taxon>
        <taxon>Actinomycetes</taxon>
        <taxon>Kitasatosporales</taxon>
        <taxon>Streptomycetaceae</taxon>
        <taxon>Streptomyces</taxon>
    </lineage>
</organism>
<dbReference type="GO" id="GO:0022857">
    <property type="term" value="F:transmembrane transporter activity"/>
    <property type="evidence" value="ECO:0007669"/>
    <property type="project" value="InterPro"/>
</dbReference>
<feature type="transmembrane region" description="Helical" evidence="6">
    <location>
        <begin position="210"/>
        <end position="228"/>
    </location>
</feature>
<feature type="transmembrane region" description="Helical" evidence="6">
    <location>
        <begin position="334"/>
        <end position="356"/>
    </location>
</feature>
<evidence type="ECO:0000256" key="2">
    <source>
        <dbReference type="ARBA" id="ARBA00022692"/>
    </source>
</evidence>
<feature type="region of interest" description="Disordered" evidence="5">
    <location>
        <begin position="388"/>
        <end position="435"/>
    </location>
</feature>
<feature type="compositionally biased region" description="Basic and acidic residues" evidence="5">
    <location>
        <begin position="392"/>
        <end position="405"/>
    </location>
</feature>
<evidence type="ECO:0000313" key="9">
    <source>
        <dbReference type="Proteomes" id="UP000000377"/>
    </source>
</evidence>
<dbReference type="InterPro" id="IPR036259">
    <property type="entry name" value="MFS_trans_sf"/>
</dbReference>
<dbReference type="InterPro" id="IPR011701">
    <property type="entry name" value="MFS"/>
</dbReference>
<dbReference type="HOGENOM" id="CLU_035309_1_1_11"/>
<reference evidence="8 9" key="1">
    <citation type="journal article" date="2010" name="J. Bacteriol.">
        <title>Genome sequence of the milbemycin-producing bacterium Streptomyces bingchenggensis.</title>
        <authorList>
            <person name="Wang X.J."/>
            <person name="Yan Y.J."/>
            <person name="Zhang B."/>
            <person name="An J."/>
            <person name="Wang J.J."/>
            <person name="Tian J."/>
            <person name="Jiang L."/>
            <person name="Chen Y.H."/>
            <person name="Huang S.X."/>
            <person name="Yin M."/>
            <person name="Zhang J."/>
            <person name="Gao A.L."/>
            <person name="Liu C.X."/>
            <person name="Zhu Z.X."/>
            <person name="Xiang W.S."/>
        </authorList>
    </citation>
    <scope>NUCLEOTIDE SEQUENCE [LARGE SCALE GENOMIC DNA]</scope>
    <source>
        <strain evidence="8 9">BCW-1</strain>
    </source>
</reference>
<feature type="transmembrane region" description="Helical" evidence="6">
    <location>
        <begin position="362"/>
        <end position="380"/>
    </location>
</feature>